<feature type="region of interest" description="Disordered" evidence="3">
    <location>
        <begin position="304"/>
        <end position="384"/>
    </location>
</feature>
<reference evidence="5 6" key="1">
    <citation type="journal article" date="2010" name="Plant Cell">
        <title>The Chlorella variabilis NC64A genome reveals adaptation to photosymbiosis, coevolution with viruses, and cryptic sex.</title>
        <authorList>
            <person name="Blanc G."/>
            <person name="Duncan G."/>
            <person name="Agarkova I."/>
            <person name="Borodovsky M."/>
            <person name="Gurnon J."/>
            <person name="Kuo A."/>
            <person name="Lindquist E."/>
            <person name="Lucas S."/>
            <person name="Pangilinan J."/>
            <person name="Polle J."/>
            <person name="Salamov A."/>
            <person name="Terry A."/>
            <person name="Yamada T."/>
            <person name="Dunigan D.D."/>
            <person name="Grigoriev I.V."/>
            <person name="Claverie J.M."/>
            <person name="Van Etten J.L."/>
        </authorList>
    </citation>
    <scope>NUCLEOTIDE SEQUENCE [LARGE SCALE GENOMIC DNA]</scope>
    <source>
        <strain evidence="5 6">NC64A</strain>
    </source>
</reference>
<name>E1Z936_CHLVA</name>
<feature type="domain" description="Plastid lipid-associated protein/fibrillin conserved" evidence="4">
    <location>
        <begin position="65"/>
        <end position="127"/>
    </location>
</feature>
<sequence>MLLSATAARAGQPLQQRGGPAATSASRRSEGRRPHPGVPRPVRTQALFGFLAPAKPKSSPSKAQELVSQLLELAERTDGGLNASAAKRQQIEELVEELEGFCPRNPLRSTLLFGDYEVLYASKPETAGGPFRSPLGRAVFPGQRALQSLREPNVCINEVFYKGLGFIPGSARQGGEFTPINAYTFQIVFPELDGKVKGGPPRRIIQIAYLDDRIRVARAIPPEDNEGAVPSFYVFRRLVEEEAEEEEEEVPKRGALAFGTRKMKAAVQEEQEDAPPARRSMLGTQLLGRKDSLATIAEKRYAQQKGGTGTVGRGTGTVGRGGTGSSATARKTREEVAAERAAARAAVEEERRAAREAAEEERRAAREAAAAAKAAAEEERRARQAQLEAERARVAELKEAARKQLAQLQGEASEAADEAKAAVATAKDAEKSAAAVLKKASEARDLINQVTAAAASALQEVEGLKQQEKVEAAAVTEARGALKKLEMAGRAR</sequence>
<keyword evidence="2" id="KW-0934">Plastid</keyword>
<dbReference type="GO" id="GO:0009536">
    <property type="term" value="C:plastid"/>
    <property type="evidence" value="ECO:0007669"/>
    <property type="project" value="UniProtKB-SubCell"/>
</dbReference>
<dbReference type="STRING" id="554065.E1Z936"/>
<organism evidence="6">
    <name type="scientific">Chlorella variabilis</name>
    <name type="common">Green alga</name>
    <dbReference type="NCBI Taxonomy" id="554065"/>
    <lineage>
        <taxon>Eukaryota</taxon>
        <taxon>Viridiplantae</taxon>
        <taxon>Chlorophyta</taxon>
        <taxon>core chlorophytes</taxon>
        <taxon>Trebouxiophyceae</taxon>
        <taxon>Chlorellales</taxon>
        <taxon>Chlorellaceae</taxon>
        <taxon>Chlorella clade</taxon>
        <taxon>Chlorella</taxon>
    </lineage>
</organism>
<evidence type="ECO:0000313" key="6">
    <source>
        <dbReference type="Proteomes" id="UP000008141"/>
    </source>
</evidence>
<dbReference type="Pfam" id="PF04755">
    <property type="entry name" value="PAP_fibrillin"/>
    <property type="match status" value="1"/>
</dbReference>
<evidence type="ECO:0000256" key="1">
    <source>
        <dbReference type="ARBA" id="ARBA00004474"/>
    </source>
</evidence>
<keyword evidence="6" id="KW-1185">Reference proteome</keyword>
<dbReference type="OMA" id="FVFQRIT"/>
<dbReference type="PANTHER" id="PTHR31906">
    <property type="entry name" value="PLASTID-LIPID-ASSOCIATED PROTEIN 4, CHLOROPLASTIC-RELATED"/>
    <property type="match status" value="1"/>
</dbReference>
<dbReference type="KEGG" id="cvr:CHLNCDRAFT_57242"/>
<evidence type="ECO:0000256" key="2">
    <source>
        <dbReference type="ARBA" id="ARBA00022640"/>
    </source>
</evidence>
<dbReference type="InParanoid" id="E1Z936"/>
<proteinExistence type="predicted"/>
<dbReference type="eggNOG" id="ENOG502R758">
    <property type="taxonomic scope" value="Eukaryota"/>
</dbReference>
<accession>E1Z936</accession>
<dbReference type="InterPro" id="IPR006843">
    <property type="entry name" value="PAP/fibrillin_dom"/>
</dbReference>
<dbReference type="RefSeq" id="XP_005849812.1">
    <property type="nucleotide sequence ID" value="XM_005849750.1"/>
</dbReference>
<dbReference type="EMBL" id="GL433839">
    <property type="protein sequence ID" value="EFN57710.1"/>
    <property type="molecule type" value="Genomic_DNA"/>
</dbReference>
<feature type="region of interest" description="Disordered" evidence="3">
    <location>
        <begin position="1"/>
        <end position="42"/>
    </location>
</feature>
<feature type="compositionally biased region" description="Basic and acidic residues" evidence="3">
    <location>
        <begin position="375"/>
        <end position="384"/>
    </location>
</feature>
<evidence type="ECO:0000313" key="5">
    <source>
        <dbReference type="EMBL" id="EFN57710.1"/>
    </source>
</evidence>
<dbReference type="InterPro" id="IPR039633">
    <property type="entry name" value="PAP"/>
</dbReference>
<evidence type="ECO:0000256" key="3">
    <source>
        <dbReference type="SAM" id="MobiDB-lite"/>
    </source>
</evidence>
<dbReference type="AlphaFoldDB" id="E1Z936"/>
<feature type="compositionally biased region" description="Gly residues" evidence="3">
    <location>
        <begin position="306"/>
        <end position="324"/>
    </location>
</feature>
<protein>
    <recommendedName>
        <fullName evidence="4">Plastid lipid-associated protein/fibrillin conserved domain-containing protein</fullName>
    </recommendedName>
</protein>
<comment type="subcellular location">
    <subcellularLocation>
        <location evidence="1">Plastid</location>
    </subcellularLocation>
</comment>
<dbReference type="OrthoDB" id="513419at2759"/>
<evidence type="ECO:0000259" key="4">
    <source>
        <dbReference type="Pfam" id="PF04755"/>
    </source>
</evidence>
<dbReference type="GeneID" id="17357032"/>
<gene>
    <name evidence="5" type="ORF">CHLNCDRAFT_57242</name>
</gene>
<dbReference type="Proteomes" id="UP000008141">
    <property type="component" value="Unassembled WGS sequence"/>
</dbReference>
<feature type="compositionally biased region" description="Basic and acidic residues" evidence="3">
    <location>
        <begin position="331"/>
        <end position="366"/>
    </location>
</feature>